<evidence type="ECO:0000313" key="2">
    <source>
        <dbReference type="EMBL" id="MDW6016170.1"/>
    </source>
</evidence>
<dbReference type="RefSeq" id="WP_171138215.1">
    <property type="nucleotide sequence ID" value="NZ_AP024893.1"/>
</dbReference>
<evidence type="ECO:0000313" key="3">
    <source>
        <dbReference type="Proteomes" id="UP001272325"/>
    </source>
</evidence>
<reference evidence="2 3" key="1">
    <citation type="submission" date="2023-11" db="EMBL/GenBank/DDBJ databases">
        <title>Plant-associative lifestyle of Vibrio porteresiae and its evolutionary dynamics.</title>
        <authorList>
            <person name="Rameshkumar N."/>
            <person name="Kirti K."/>
        </authorList>
    </citation>
    <scope>NUCLEOTIDE SEQUENCE [LARGE SCALE GENOMIC DNA]</scope>
    <source>
        <strain evidence="2 3">MSSRF60</strain>
    </source>
</reference>
<keyword evidence="1" id="KW-0472">Membrane</keyword>
<dbReference type="EMBL" id="JAWRCN010000001">
    <property type="protein sequence ID" value="MDW6016170.1"/>
    <property type="molecule type" value="Genomic_DNA"/>
</dbReference>
<proteinExistence type="predicted"/>
<comment type="caution">
    <text evidence="2">The sequence shown here is derived from an EMBL/GenBank/DDBJ whole genome shotgun (WGS) entry which is preliminary data.</text>
</comment>
<name>A0ABU4IF49_9VIBR</name>
<feature type="transmembrane region" description="Helical" evidence="1">
    <location>
        <begin position="20"/>
        <end position="43"/>
    </location>
</feature>
<dbReference type="Proteomes" id="UP001272325">
    <property type="component" value="Unassembled WGS sequence"/>
</dbReference>
<evidence type="ECO:0000256" key="1">
    <source>
        <dbReference type="SAM" id="Phobius"/>
    </source>
</evidence>
<organism evidence="2 3">
    <name type="scientific">Vibrio plantisponsor</name>
    <dbReference type="NCBI Taxonomy" id="664643"/>
    <lineage>
        <taxon>Bacteria</taxon>
        <taxon>Pseudomonadati</taxon>
        <taxon>Pseudomonadota</taxon>
        <taxon>Gammaproteobacteria</taxon>
        <taxon>Vibrionales</taxon>
        <taxon>Vibrionaceae</taxon>
        <taxon>Vibrio</taxon>
    </lineage>
</organism>
<sequence>MIYSSNRLYFFLKNEDGLSAVEYIVAGTLVVVLLVAGFALLGTTVDNRLLFLRNALSWE</sequence>
<keyword evidence="1" id="KW-1133">Transmembrane helix</keyword>
<protein>
    <submittedName>
        <fullName evidence="2">Flp family type IVb pilin</fullName>
    </submittedName>
</protein>
<gene>
    <name evidence="2" type="ORF">SBW85_00075</name>
</gene>
<accession>A0ABU4IF49</accession>
<keyword evidence="1" id="KW-0812">Transmembrane</keyword>
<keyword evidence="3" id="KW-1185">Reference proteome</keyword>